<proteinExistence type="predicted"/>
<dbReference type="AlphaFoldDB" id="A0A0A2M351"/>
<evidence type="ECO:0000313" key="2">
    <source>
        <dbReference type="EMBL" id="KGO85903.1"/>
    </source>
</evidence>
<dbReference type="OrthoDB" id="983161at2"/>
<name>A0A0A2M351_9FLAO</name>
<evidence type="ECO:0000313" key="3">
    <source>
        <dbReference type="Proteomes" id="UP000030152"/>
    </source>
</evidence>
<dbReference type="STRING" id="1121895.GCA_000378485_03223"/>
<dbReference type="RefSeq" id="WP_020214389.1">
    <property type="nucleotide sequence ID" value="NZ_JRLX01000015.1"/>
</dbReference>
<dbReference type="InterPro" id="IPR014914">
    <property type="entry name" value="RES_dom"/>
</dbReference>
<reference evidence="2 3" key="1">
    <citation type="submission" date="2013-09" db="EMBL/GenBank/DDBJ databases">
        <authorList>
            <person name="Zeng Z."/>
            <person name="Chen C."/>
        </authorList>
    </citation>
    <scope>NUCLEOTIDE SEQUENCE [LARGE SCALE GENOMIC DNA]</scope>
    <source>
        <strain evidence="2 3">WB 3.3-2</strain>
    </source>
</reference>
<dbReference type="Proteomes" id="UP000030152">
    <property type="component" value="Unassembled WGS sequence"/>
</dbReference>
<accession>A0A0A2M351</accession>
<sequence length="305" mass="35297">MTTQEKALNEIISYRNRLEEIKYEDIKTLIKESIRHIPIALAKLHKGAAIDRVRLNKDKPFFTSQKELSYITDENIIANHLNEFGRANKPHQPLFYGALTSEKIKENRMTAYAETSLMLRDNNAINTEGELFTLSRWRTNEELIVPEIVFSVEAIKENPQTAASFHKHYQALMQEPMRELALRQLELFSEEFARKARSHHDYKIAVAYADLLMSEGNHPGILYPSVQTGHQGQNIVLRPDIVDKQLTLTNVSTHRLHKNKMNATMANYYHVKAFGVNNSHFEWDLDECDEPALIKMWSEHVANKV</sequence>
<dbReference type="Pfam" id="PF08808">
    <property type="entry name" value="RES"/>
    <property type="match status" value="1"/>
</dbReference>
<organism evidence="2 3">
    <name type="scientific">Flavobacterium rivuli WB 3.3-2 = DSM 21788</name>
    <dbReference type="NCBI Taxonomy" id="1121895"/>
    <lineage>
        <taxon>Bacteria</taxon>
        <taxon>Pseudomonadati</taxon>
        <taxon>Bacteroidota</taxon>
        <taxon>Flavobacteriia</taxon>
        <taxon>Flavobacteriales</taxon>
        <taxon>Flavobacteriaceae</taxon>
        <taxon>Flavobacterium</taxon>
    </lineage>
</organism>
<feature type="domain" description="RES" evidence="1">
    <location>
        <begin position="85"/>
        <end position="240"/>
    </location>
</feature>
<gene>
    <name evidence="2" type="ORF">Q765_13805</name>
</gene>
<comment type="caution">
    <text evidence="2">The sequence shown here is derived from an EMBL/GenBank/DDBJ whole genome shotgun (WGS) entry which is preliminary data.</text>
</comment>
<protein>
    <recommendedName>
        <fullName evidence="1">RES domain-containing protein</fullName>
    </recommendedName>
</protein>
<dbReference type="eggNOG" id="ENOG5033H5H">
    <property type="taxonomic scope" value="Bacteria"/>
</dbReference>
<dbReference type="EMBL" id="JRLX01000015">
    <property type="protein sequence ID" value="KGO85903.1"/>
    <property type="molecule type" value="Genomic_DNA"/>
</dbReference>
<evidence type="ECO:0000259" key="1">
    <source>
        <dbReference type="Pfam" id="PF08808"/>
    </source>
</evidence>
<keyword evidence="3" id="KW-1185">Reference proteome</keyword>